<dbReference type="GO" id="GO:0018169">
    <property type="term" value="F:ribosomal S6-glutamic acid ligase activity"/>
    <property type="evidence" value="ECO:0007669"/>
    <property type="project" value="TreeGrafter"/>
</dbReference>
<reference evidence="3 4" key="1">
    <citation type="submission" date="2014-02" db="EMBL/GenBank/DDBJ databases">
        <title>The small core and large imbalanced accessory genome model reveals a collaborative survival strategy of Sorangium cellulosum strains in nature.</title>
        <authorList>
            <person name="Han K."/>
            <person name="Peng R."/>
            <person name="Blom J."/>
            <person name="Li Y.-Z."/>
        </authorList>
    </citation>
    <scope>NUCLEOTIDE SEQUENCE [LARGE SCALE GENOMIC DNA]</scope>
    <source>
        <strain evidence="3 4">So0157-25</strain>
    </source>
</reference>
<dbReference type="SUPFAM" id="SSF56059">
    <property type="entry name" value="Glutathione synthetase ATP-binding domain-like"/>
    <property type="match status" value="1"/>
</dbReference>
<dbReference type="Proteomes" id="UP000075420">
    <property type="component" value="Unassembled WGS sequence"/>
</dbReference>
<feature type="domain" description="ATP-grasp" evidence="2">
    <location>
        <begin position="91"/>
        <end position="296"/>
    </location>
</feature>
<dbReference type="GO" id="GO:0005524">
    <property type="term" value="F:ATP binding"/>
    <property type="evidence" value="ECO:0007669"/>
    <property type="project" value="UniProtKB-UniRule"/>
</dbReference>
<dbReference type="InterPro" id="IPR011761">
    <property type="entry name" value="ATP-grasp"/>
</dbReference>
<evidence type="ECO:0000313" key="3">
    <source>
        <dbReference type="EMBL" id="KYF57667.1"/>
    </source>
</evidence>
<sequence>MAEKIGILVGWEQSFPQAFLERCNKVPGVRAEIAKIGGTPERFESPYRVLIDRISQEVKHYRFHLKAAALGGAFVINDPFWWSADDKFFGYSLASQIGIATPRTVMLPQRDYIPAIVKERSLRNLEYPLNWDAITDYVRFPAILKPADGGGWKDVSVVRNQEELFAAYNASGQNVMTLQEFIDFDDYVRCICIGKDRILPIQYDPKAIGPTGLRGCYVQHDDERWLPKALHDRIIEDAITINRALGYDMNSIEFAIRDGVPYAIDFTNPAPDMHIEHLRERYFNIAVDWMVAFAVECARGDRRTRDGYAWSRLLRPAAGKVRLGAPR</sequence>
<organism evidence="3 4">
    <name type="scientific">Sorangium cellulosum</name>
    <name type="common">Polyangium cellulosum</name>
    <dbReference type="NCBI Taxonomy" id="56"/>
    <lineage>
        <taxon>Bacteria</taxon>
        <taxon>Pseudomonadati</taxon>
        <taxon>Myxococcota</taxon>
        <taxon>Polyangia</taxon>
        <taxon>Polyangiales</taxon>
        <taxon>Polyangiaceae</taxon>
        <taxon>Sorangium</taxon>
    </lineage>
</organism>
<keyword evidence="1" id="KW-0547">Nucleotide-binding</keyword>
<accession>A0A150PPK7</accession>
<keyword evidence="1" id="KW-0067">ATP-binding</keyword>
<dbReference type="GO" id="GO:0046872">
    <property type="term" value="F:metal ion binding"/>
    <property type="evidence" value="ECO:0007669"/>
    <property type="project" value="InterPro"/>
</dbReference>
<dbReference type="Gene3D" id="3.30.470.20">
    <property type="entry name" value="ATP-grasp fold, B domain"/>
    <property type="match status" value="1"/>
</dbReference>
<dbReference type="GO" id="GO:0005737">
    <property type="term" value="C:cytoplasm"/>
    <property type="evidence" value="ECO:0007669"/>
    <property type="project" value="TreeGrafter"/>
</dbReference>
<dbReference type="EMBL" id="JELY01000890">
    <property type="protein sequence ID" value="KYF57667.1"/>
    <property type="molecule type" value="Genomic_DNA"/>
</dbReference>
<evidence type="ECO:0000313" key="4">
    <source>
        <dbReference type="Proteomes" id="UP000075420"/>
    </source>
</evidence>
<proteinExistence type="predicted"/>
<evidence type="ECO:0000259" key="2">
    <source>
        <dbReference type="PROSITE" id="PS50975"/>
    </source>
</evidence>
<comment type="caution">
    <text evidence="3">The sequence shown here is derived from an EMBL/GenBank/DDBJ whole genome shotgun (WGS) entry which is preliminary data.</text>
</comment>
<dbReference type="AlphaFoldDB" id="A0A150PPK7"/>
<gene>
    <name evidence="3" type="ORF">BE08_23365</name>
</gene>
<dbReference type="PANTHER" id="PTHR21621">
    <property type="entry name" value="RIBOSOMAL PROTEIN S6 MODIFICATION PROTEIN"/>
    <property type="match status" value="1"/>
</dbReference>
<name>A0A150PPK7_SORCE</name>
<dbReference type="GO" id="GO:0009432">
    <property type="term" value="P:SOS response"/>
    <property type="evidence" value="ECO:0007669"/>
    <property type="project" value="TreeGrafter"/>
</dbReference>
<protein>
    <submittedName>
        <fullName evidence="3">Glutathione synthase</fullName>
    </submittedName>
</protein>
<dbReference type="PROSITE" id="PS50975">
    <property type="entry name" value="ATP_GRASP"/>
    <property type="match status" value="1"/>
</dbReference>
<evidence type="ECO:0000256" key="1">
    <source>
        <dbReference type="PROSITE-ProRule" id="PRU00409"/>
    </source>
</evidence>
<dbReference type="PANTHER" id="PTHR21621:SF0">
    <property type="entry name" value="BETA-CITRYLGLUTAMATE SYNTHASE B-RELATED"/>
    <property type="match status" value="1"/>
</dbReference>